<dbReference type="WBParaSite" id="TREG1_69550.1">
    <property type="protein sequence ID" value="TREG1_69550.1"/>
    <property type="gene ID" value="TREG1_69550"/>
</dbReference>
<evidence type="ECO:0000256" key="4">
    <source>
        <dbReference type="ARBA" id="ARBA00022833"/>
    </source>
</evidence>
<reference evidence="10" key="2">
    <citation type="submission" date="2023-11" db="UniProtKB">
        <authorList>
            <consortium name="WormBaseParasite"/>
        </authorList>
    </citation>
    <scope>IDENTIFICATION</scope>
</reference>
<dbReference type="SUPFAM" id="SSF57716">
    <property type="entry name" value="Glucocorticoid receptor-like (DNA-binding domain)"/>
    <property type="match status" value="2"/>
</dbReference>
<dbReference type="GO" id="GO:0046872">
    <property type="term" value="F:metal ion binding"/>
    <property type="evidence" value="ECO:0007669"/>
    <property type="project" value="UniProtKB-KW"/>
</dbReference>
<dbReference type="PROSITE" id="PS50106">
    <property type="entry name" value="PDZ"/>
    <property type="match status" value="1"/>
</dbReference>
<feature type="domain" description="LIM zinc-binding" evidence="7">
    <location>
        <begin position="233"/>
        <end position="292"/>
    </location>
</feature>
<keyword evidence="3 6" id="KW-0479">Metal-binding</keyword>
<dbReference type="Proteomes" id="UP000050795">
    <property type="component" value="Unassembled WGS sequence"/>
</dbReference>
<evidence type="ECO:0000256" key="6">
    <source>
        <dbReference type="PROSITE-ProRule" id="PRU00125"/>
    </source>
</evidence>
<keyword evidence="2" id="KW-0963">Cytoplasm</keyword>
<dbReference type="AlphaFoldDB" id="A0AA85KD18"/>
<evidence type="ECO:0000256" key="2">
    <source>
        <dbReference type="ARBA" id="ARBA00022490"/>
    </source>
</evidence>
<name>A0AA85KD18_TRIRE</name>
<dbReference type="PROSITE" id="PS00478">
    <property type="entry name" value="LIM_DOMAIN_1"/>
    <property type="match status" value="2"/>
</dbReference>
<comment type="subcellular location">
    <subcellularLocation>
        <location evidence="1">Cytoplasm</location>
    </subcellularLocation>
</comment>
<dbReference type="CDD" id="cd23068">
    <property type="entry name" value="PDZ_ZASP52-like"/>
    <property type="match status" value="1"/>
</dbReference>
<evidence type="ECO:0000256" key="1">
    <source>
        <dbReference type="ARBA" id="ARBA00004496"/>
    </source>
</evidence>
<dbReference type="InterPro" id="IPR001478">
    <property type="entry name" value="PDZ"/>
</dbReference>
<evidence type="ECO:0000259" key="7">
    <source>
        <dbReference type="PROSITE" id="PS50023"/>
    </source>
</evidence>
<dbReference type="Gene3D" id="2.10.110.10">
    <property type="entry name" value="Cysteine Rich Protein"/>
    <property type="match status" value="3"/>
</dbReference>
<evidence type="ECO:0000313" key="9">
    <source>
        <dbReference type="Proteomes" id="UP000050795"/>
    </source>
</evidence>
<sequence length="395" mass="44607">MSFLIRISRDDPGTPWGFRLRGGQDFNEPLHISAVTPGGLAETCGLRPGMRVLSIGRDLTNHMTHQQAHQAIIRCCNDLEIEVYDTGLINKSGYVTPTHRMNIRSPMSTDFYKPVELQTTKAVIHIGTNPRISPCHSPNRINITVSDSSSTPIYDRVSTEKISITCTSPVYRSPDVISLKPSFSSLYGLSTYSTPNSTVANMQSNSKPNHRLNQSPPLLRKGILRSKDLKLCPICRVCQQPIHGPFIDTNDHCYCPNHFVCAHCHAPLNEECFFAEQNGKLYCERDFKEHIACRCGKCYQPIIGKIIKAINQTWHPNCFTCYYCKKPLDNIFHVEDTNRVLCEEHWKKLHEGECAKCKQPISEIDRFIEACGKQYHARCFSCAACQTPLEVALFG</sequence>
<organism evidence="9 10">
    <name type="scientific">Trichobilharzia regenti</name>
    <name type="common">Nasal bird schistosome</name>
    <dbReference type="NCBI Taxonomy" id="157069"/>
    <lineage>
        <taxon>Eukaryota</taxon>
        <taxon>Metazoa</taxon>
        <taxon>Spiralia</taxon>
        <taxon>Lophotrochozoa</taxon>
        <taxon>Platyhelminthes</taxon>
        <taxon>Trematoda</taxon>
        <taxon>Digenea</taxon>
        <taxon>Strigeidida</taxon>
        <taxon>Schistosomatoidea</taxon>
        <taxon>Schistosomatidae</taxon>
        <taxon>Trichobilharzia</taxon>
    </lineage>
</organism>
<dbReference type="Gene3D" id="2.30.42.10">
    <property type="match status" value="1"/>
</dbReference>
<dbReference type="SMART" id="SM00228">
    <property type="entry name" value="PDZ"/>
    <property type="match status" value="1"/>
</dbReference>
<evidence type="ECO:0000259" key="8">
    <source>
        <dbReference type="PROSITE" id="PS50106"/>
    </source>
</evidence>
<dbReference type="GO" id="GO:0031941">
    <property type="term" value="C:filamentous actin"/>
    <property type="evidence" value="ECO:0007669"/>
    <property type="project" value="TreeGrafter"/>
</dbReference>
<dbReference type="Pfam" id="PF00595">
    <property type="entry name" value="PDZ"/>
    <property type="match status" value="1"/>
</dbReference>
<dbReference type="Pfam" id="PF00412">
    <property type="entry name" value="LIM"/>
    <property type="match status" value="3"/>
</dbReference>
<dbReference type="PROSITE" id="PS50023">
    <property type="entry name" value="LIM_DOMAIN_2"/>
    <property type="match status" value="3"/>
</dbReference>
<dbReference type="GO" id="GO:0051371">
    <property type="term" value="F:muscle alpha-actinin binding"/>
    <property type="evidence" value="ECO:0007669"/>
    <property type="project" value="TreeGrafter"/>
</dbReference>
<dbReference type="SMART" id="SM00132">
    <property type="entry name" value="LIM"/>
    <property type="match status" value="3"/>
</dbReference>
<dbReference type="InterPro" id="IPR001781">
    <property type="entry name" value="Znf_LIM"/>
</dbReference>
<dbReference type="FunFam" id="2.30.42.10:FF:000055">
    <property type="entry name" value="PDZ and LIM domain protein 3"/>
    <property type="match status" value="1"/>
</dbReference>
<dbReference type="CDD" id="cd08368">
    <property type="entry name" value="LIM"/>
    <property type="match status" value="1"/>
</dbReference>
<feature type="domain" description="LIM zinc-binding" evidence="7">
    <location>
        <begin position="353"/>
        <end position="395"/>
    </location>
</feature>
<proteinExistence type="predicted"/>
<dbReference type="PANTHER" id="PTHR24214:SF38">
    <property type="entry name" value="PDZ AND LIM DOMAIN PROTEIN ZASP-RELATED"/>
    <property type="match status" value="1"/>
</dbReference>
<dbReference type="SUPFAM" id="SSF50156">
    <property type="entry name" value="PDZ domain-like"/>
    <property type="match status" value="1"/>
</dbReference>
<feature type="domain" description="PDZ" evidence="8">
    <location>
        <begin position="4"/>
        <end position="87"/>
    </location>
</feature>
<evidence type="ECO:0000256" key="3">
    <source>
        <dbReference type="ARBA" id="ARBA00022723"/>
    </source>
</evidence>
<dbReference type="InterPro" id="IPR050604">
    <property type="entry name" value="PDZ-LIM_domain"/>
</dbReference>
<dbReference type="GO" id="GO:0005912">
    <property type="term" value="C:adherens junction"/>
    <property type="evidence" value="ECO:0007669"/>
    <property type="project" value="TreeGrafter"/>
</dbReference>
<dbReference type="PANTHER" id="PTHR24214">
    <property type="entry name" value="PDZ AND LIM DOMAIN PROTEIN ZASP"/>
    <property type="match status" value="1"/>
</dbReference>
<protein>
    <submittedName>
        <fullName evidence="10">Uncharacterized protein</fullName>
    </submittedName>
</protein>
<evidence type="ECO:0000256" key="5">
    <source>
        <dbReference type="ARBA" id="ARBA00023038"/>
    </source>
</evidence>
<dbReference type="GO" id="GO:0061061">
    <property type="term" value="P:muscle structure development"/>
    <property type="evidence" value="ECO:0007669"/>
    <property type="project" value="TreeGrafter"/>
</dbReference>
<evidence type="ECO:0000313" key="10">
    <source>
        <dbReference type="WBParaSite" id="TREG1_69550.1"/>
    </source>
</evidence>
<keyword evidence="4 6" id="KW-0862">Zinc</keyword>
<dbReference type="GO" id="GO:0005737">
    <property type="term" value="C:cytoplasm"/>
    <property type="evidence" value="ECO:0007669"/>
    <property type="project" value="UniProtKB-SubCell"/>
</dbReference>
<feature type="domain" description="LIM zinc-binding" evidence="7">
    <location>
        <begin position="293"/>
        <end position="352"/>
    </location>
</feature>
<keyword evidence="5 6" id="KW-0440">LIM domain</keyword>
<dbReference type="GO" id="GO:0030036">
    <property type="term" value="P:actin cytoskeleton organization"/>
    <property type="evidence" value="ECO:0007669"/>
    <property type="project" value="TreeGrafter"/>
</dbReference>
<dbReference type="GO" id="GO:0003779">
    <property type="term" value="F:actin binding"/>
    <property type="evidence" value="ECO:0007669"/>
    <property type="project" value="TreeGrafter"/>
</dbReference>
<dbReference type="GO" id="GO:0001725">
    <property type="term" value="C:stress fiber"/>
    <property type="evidence" value="ECO:0007669"/>
    <property type="project" value="TreeGrafter"/>
</dbReference>
<reference evidence="9" key="1">
    <citation type="submission" date="2022-06" db="EMBL/GenBank/DDBJ databases">
        <authorList>
            <person name="Berger JAMES D."/>
            <person name="Berger JAMES D."/>
        </authorList>
    </citation>
    <scope>NUCLEOTIDE SEQUENCE [LARGE SCALE GENOMIC DNA]</scope>
</reference>
<keyword evidence="9" id="KW-1185">Reference proteome</keyword>
<accession>A0AA85KD18</accession>
<dbReference type="InterPro" id="IPR036034">
    <property type="entry name" value="PDZ_sf"/>
</dbReference>